<dbReference type="GO" id="GO:0000160">
    <property type="term" value="P:phosphorelay signal transduction system"/>
    <property type="evidence" value="ECO:0007669"/>
    <property type="project" value="UniProtKB-KW"/>
</dbReference>
<keyword evidence="2" id="KW-0812">Transmembrane</keyword>
<keyword evidence="2" id="KW-1133">Transmembrane helix</keyword>
<comment type="caution">
    <text evidence="4">The sequence shown here is derived from an EMBL/GenBank/DDBJ whole genome shotgun (WGS) entry which is preliminary data.</text>
</comment>
<gene>
    <name evidence="4" type="ORF">B1199_06340</name>
</gene>
<protein>
    <recommendedName>
        <fullName evidence="3">HTH LytTR-type domain-containing protein</fullName>
    </recommendedName>
</protein>
<keyword evidence="1" id="KW-0902">Two-component regulatory system</keyword>
<keyword evidence="2" id="KW-0472">Membrane</keyword>
<evidence type="ECO:0000313" key="4">
    <source>
        <dbReference type="EMBL" id="OUL57978.1"/>
    </source>
</evidence>
<feature type="transmembrane region" description="Helical" evidence="2">
    <location>
        <begin position="21"/>
        <end position="38"/>
    </location>
</feature>
<accession>A0A244CQX5</accession>
<dbReference type="Proteomes" id="UP000194841">
    <property type="component" value="Unassembled WGS sequence"/>
</dbReference>
<dbReference type="SMART" id="SM00850">
    <property type="entry name" value="LytTR"/>
    <property type="match status" value="1"/>
</dbReference>
<feature type="transmembrane region" description="Helical" evidence="2">
    <location>
        <begin position="125"/>
        <end position="143"/>
    </location>
</feature>
<evidence type="ECO:0000313" key="5">
    <source>
        <dbReference type="Proteomes" id="UP000194841"/>
    </source>
</evidence>
<feature type="domain" description="HTH LytTR-type" evidence="3">
    <location>
        <begin position="271"/>
        <end position="319"/>
    </location>
</feature>
<dbReference type="OrthoDB" id="7028951at2"/>
<feature type="transmembrane region" description="Helical" evidence="2">
    <location>
        <begin position="82"/>
        <end position="105"/>
    </location>
</feature>
<reference evidence="4 5" key="1">
    <citation type="submission" date="2017-02" db="EMBL/GenBank/DDBJ databases">
        <title>Pseudoalteromonas ulvae TC14 Genome.</title>
        <authorList>
            <person name="Molmeret M."/>
        </authorList>
    </citation>
    <scope>NUCLEOTIDE SEQUENCE [LARGE SCALE GENOMIC DNA]</scope>
    <source>
        <strain evidence="4">TC14</strain>
    </source>
</reference>
<evidence type="ECO:0000256" key="1">
    <source>
        <dbReference type="ARBA" id="ARBA00023012"/>
    </source>
</evidence>
<dbReference type="InterPro" id="IPR007492">
    <property type="entry name" value="LytTR_DNA-bd_dom"/>
</dbReference>
<dbReference type="PROSITE" id="PS50930">
    <property type="entry name" value="HTH_LYTTR"/>
    <property type="match status" value="1"/>
</dbReference>
<dbReference type="AlphaFoldDB" id="A0A244CQX5"/>
<name>A0A244CQX5_PSEDV</name>
<sequence>MYEWAVFCMNGQFQIGSISPWRYFLCITFFLACILSVTDDDKVLPFWLNFIVWQGQVFLALGFFIATHTLMRGVLSKQNNLVKLVISAFIAVTLYVPISLLFDVYIEQETNYSVAALIDEWQNMVPPALISWIAINLPWVFGFKIESSTKQPEVIQQQNTPNTTIVMQQPETIGSHQEKHRANTDEMTQPLATDLINDDAINLSTDEGTQSRAQQFLQLANISAISELIYLKAELHYLKVVMVSGNHLILYNLKDAIDDIRSLSPELAGGQTHRSYWVNTTHIQSLEKKNREGALKMSNQEFVPVSRAQMRKARSWLEKPKN</sequence>
<evidence type="ECO:0000256" key="2">
    <source>
        <dbReference type="SAM" id="Phobius"/>
    </source>
</evidence>
<dbReference type="Gene3D" id="2.40.50.1020">
    <property type="entry name" value="LytTr DNA-binding domain"/>
    <property type="match status" value="1"/>
</dbReference>
<organism evidence="4 5">
    <name type="scientific">Pseudoalteromonas ulvae</name>
    <dbReference type="NCBI Taxonomy" id="107327"/>
    <lineage>
        <taxon>Bacteria</taxon>
        <taxon>Pseudomonadati</taxon>
        <taxon>Pseudomonadota</taxon>
        <taxon>Gammaproteobacteria</taxon>
        <taxon>Alteromonadales</taxon>
        <taxon>Pseudoalteromonadaceae</taxon>
        <taxon>Pseudoalteromonas</taxon>
    </lineage>
</organism>
<dbReference type="GO" id="GO:0003677">
    <property type="term" value="F:DNA binding"/>
    <property type="evidence" value="ECO:0007669"/>
    <property type="project" value="InterPro"/>
</dbReference>
<feature type="transmembrane region" description="Helical" evidence="2">
    <location>
        <begin position="50"/>
        <end position="70"/>
    </location>
</feature>
<keyword evidence="5" id="KW-1185">Reference proteome</keyword>
<proteinExistence type="predicted"/>
<dbReference type="EMBL" id="MWPV01000002">
    <property type="protein sequence ID" value="OUL57978.1"/>
    <property type="molecule type" value="Genomic_DNA"/>
</dbReference>
<evidence type="ECO:0000259" key="3">
    <source>
        <dbReference type="PROSITE" id="PS50930"/>
    </source>
</evidence>
<dbReference type="Pfam" id="PF04397">
    <property type="entry name" value="LytTR"/>
    <property type="match status" value="1"/>
</dbReference>